<feature type="compositionally biased region" description="Polar residues" evidence="1">
    <location>
        <begin position="172"/>
        <end position="187"/>
    </location>
</feature>
<gene>
    <name evidence="2" type="ORF">QR46_1054</name>
</gene>
<accession>A0A132NXX9</accession>
<dbReference type="OrthoDB" id="10260391at2759"/>
<feature type="region of interest" description="Disordered" evidence="1">
    <location>
        <begin position="159"/>
        <end position="244"/>
    </location>
</feature>
<sequence length="244" mass="27196">MEGHEVVGDWFDAATAGNTEYLEENIDLLGGSTTETGCSGLIRAIYAHKLASVEVLAACEYKIPDISSKYPLEIALKLYYYDACFILLMLHPEKSFENRVKALKERYISESIAKKELNIQLGELVSEFVAGIRDGTLSLGCVSRVSSVDSEDVHLTPKEHTMQSLYLDDAENNSVKGNTDEQNASKQSTDDKHPAEENDISSSKEEEEKGLVDSEYDIKNSDEEKTEEDKPIPSLRKARCCRCL</sequence>
<dbReference type="Proteomes" id="UP000070089">
    <property type="component" value="Unassembled WGS sequence"/>
</dbReference>
<dbReference type="VEuPathDB" id="GiardiaDB:QR46_1054"/>
<comment type="caution">
    <text evidence="2">The sequence shown here is derived from an EMBL/GenBank/DDBJ whole genome shotgun (WGS) entry which is preliminary data.</text>
</comment>
<protein>
    <submittedName>
        <fullName evidence="2">Uncharacterized protein</fullName>
    </submittedName>
</protein>
<name>A0A132NXX9_GIAIN</name>
<dbReference type="AlphaFoldDB" id="A0A132NXX9"/>
<feature type="compositionally biased region" description="Basic and acidic residues" evidence="1">
    <location>
        <begin position="188"/>
        <end position="231"/>
    </location>
</feature>
<evidence type="ECO:0000313" key="3">
    <source>
        <dbReference type="Proteomes" id="UP000070089"/>
    </source>
</evidence>
<evidence type="ECO:0000313" key="2">
    <source>
        <dbReference type="EMBL" id="KWX14926.1"/>
    </source>
</evidence>
<reference evidence="2 3" key="1">
    <citation type="journal article" date="2015" name="Mol. Biochem. Parasitol.">
        <title>Identification of polymorphic genes for use in assemblage B genotyping assays through comparative genomics of multiple assemblage B Giardia duodenalis isolates.</title>
        <authorList>
            <person name="Wielinga C."/>
            <person name="Thompson R.C."/>
            <person name="Monis P."/>
            <person name="Ryan U."/>
        </authorList>
    </citation>
    <scope>NUCLEOTIDE SEQUENCE [LARGE SCALE GENOMIC DNA]</scope>
    <source>
        <strain evidence="2 3">BAH15c1</strain>
    </source>
</reference>
<evidence type="ECO:0000256" key="1">
    <source>
        <dbReference type="SAM" id="MobiDB-lite"/>
    </source>
</evidence>
<organism evidence="2 3">
    <name type="scientific">Giardia duodenalis assemblage B</name>
    <dbReference type="NCBI Taxonomy" id="1394984"/>
    <lineage>
        <taxon>Eukaryota</taxon>
        <taxon>Metamonada</taxon>
        <taxon>Diplomonadida</taxon>
        <taxon>Hexamitidae</taxon>
        <taxon>Giardiinae</taxon>
        <taxon>Giardia</taxon>
    </lineage>
</organism>
<proteinExistence type="predicted"/>
<dbReference type="EMBL" id="JXTI01000019">
    <property type="protein sequence ID" value="KWX14926.1"/>
    <property type="molecule type" value="Genomic_DNA"/>
</dbReference>